<sequence>MAVAGNKCDTPIFQNMYEGLRSDSQQWKLLHDNASAHKANFVMDYSAKHSVTVLSHPPYSPDISPCDLFYIPKLKLTLKEKRFSLSEEVIENTKAEINKLRKWTMKPL</sequence>
<evidence type="ECO:0000313" key="2">
    <source>
        <dbReference type="Proteomes" id="UP001235939"/>
    </source>
</evidence>
<accession>A0ABY6LKI2</accession>
<dbReference type="PANTHER" id="PTHR46060:SF1">
    <property type="entry name" value="MARINER MOS1 TRANSPOSASE-LIKE PROTEIN"/>
    <property type="match status" value="1"/>
</dbReference>
<reference evidence="1 2" key="1">
    <citation type="submission" date="2022-01" db="EMBL/GenBank/DDBJ databases">
        <title>A chromosomal length assembly of Cordylochernes scorpioides.</title>
        <authorList>
            <person name="Zeh D."/>
            <person name="Zeh J."/>
        </authorList>
    </citation>
    <scope>NUCLEOTIDE SEQUENCE [LARGE SCALE GENOMIC DNA]</scope>
    <source>
        <strain evidence="1">IN4F17</strain>
        <tissue evidence="1">Whole Body</tissue>
    </source>
</reference>
<protein>
    <recommendedName>
        <fullName evidence="3">Transposase</fullName>
    </recommendedName>
</protein>
<gene>
    <name evidence="1" type="ORF">LAZ67_20000042</name>
</gene>
<organism evidence="1 2">
    <name type="scientific">Cordylochernes scorpioides</name>
    <dbReference type="NCBI Taxonomy" id="51811"/>
    <lineage>
        <taxon>Eukaryota</taxon>
        <taxon>Metazoa</taxon>
        <taxon>Ecdysozoa</taxon>
        <taxon>Arthropoda</taxon>
        <taxon>Chelicerata</taxon>
        <taxon>Arachnida</taxon>
        <taxon>Pseudoscorpiones</taxon>
        <taxon>Cheliferoidea</taxon>
        <taxon>Chernetidae</taxon>
        <taxon>Cordylochernes</taxon>
    </lineage>
</organism>
<dbReference type="Proteomes" id="UP001235939">
    <property type="component" value="Chromosome 20"/>
</dbReference>
<evidence type="ECO:0000313" key="1">
    <source>
        <dbReference type="EMBL" id="UYV81109.1"/>
    </source>
</evidence>
<dbReference type="PANTHER" id="PTHR46060">
    <property type="entry name" value="MARINER MOS1 TRANSPOSASE-LIKE PROTEIN"/>
    <property type="match status" value="1"/>
</dbReference>
<keyword evidence="2" id="KW-1185">Reference proteome</keyword>
<name>A0ABY6LKI2_9ARAC</name>
<dbReference type="Gene3D" id="3.30.420.10">
    <property type="entry name" value="Ribonuclease H-like superfamily/Ribonuclease H"/>
    <property type="match status" value="1"/>
</dbReference>
<dbReference type="EMBL" id="CP092882">
    <property type="protein sequence ID" value="UYV81109.1"/>
    <property type="molecule type" value="Genomic_DNA"/>
</dbReference>
<dbReference type="InterPro" id="IPR052709">
    <property type="entry name" value="Transposase-MT_Hybrid"/>
</dbReference>
<evidence type="ECO:0008006" key="3">
    <source>
        <dbReference type="Google" id="ProtNLM"/>
    </source>
</evidence>
<dbReference type="InterPro" id="IPR036397">
    <property type="entry name" value="RNaseH_sf"/>
</dbReference>
<proteinExistence type="predicted"/>